<evidence type="ECO:0000313" key="4">
    <source>
        <dbReference type="Proteomes" id="UP000886725"/>
    </source>
</evidence>
<keyword evidence="1" id="KW-0812">Transmembrane</keyword>
<comment type="caution">
    <text evidence="3">The sequence shown here is derived from an EMBL/GenBank/DDBJ whole genome shotgun (WGS) entry which is preliminary data.</text>
</comment>
<dbReference type="GO" id="GO:0003677">
    <property type="term" value="F:DNA binding"/>
    <property type="evidence" value="ECO:0007669"/>
    <property type="project" value="UniProtKB-KW"/>
</dbReference>
<sequence>MKKWQRVLLIIVMCYLSFYLAYWILSLTALNENVSSIICLFFFILPIIVYNFIIKKIIIRENEIVSALSTKIQKVIKLNESYNFKDIKRNKHSITEREYSRKSLDRVTGTSIIKYHIENNINDIRTDVENAIYNINLLEKYTKDVEEILLCESINNSEYSSNKYKRIEKRVLKNLIHKQEDFLITLKIEVYYRSNGGNVNDRRKGKYSFNDLTNIYNEWQNGNKFEETKKQERKIMNDDIRYNVLRRDNYSCQICGVTAKDGAKLHVDHIIPVSKGGKTVMSNLQTLCEQCNIGKGNKIDNNDICPKCGGRLVKRKGRYGEFIGCSNYPKCHYKKRSNKINHPIDFNKSYNIG</sequence>
<dbReference type="InterPro" id="IPR052892">
    <property type="entry name" value="NA-targeting_endonuclease"/>
</dbReference>
<dbReference type="GO" id="GO:0005694">
    <property type="term" value="C:chromosome"/>
    <property type="evidence" value="ECO:0007669"/>
    <property type="project" value="InterPro"/>
</dbReference>
<dbReference type="InterPro" id="IPR029471">
    <property type="entry name" value="HNH_5"/>
</dbReference>
<reference evidence="3" key="2">
    <citation type="journal article" date="2021" name="PeerJ">
        <title>Extensive microbial diversity within the chicken gut microbiome revealed by metagenomics and culture.</title>
        <authorList>
            <person name="Gilroy R."/>
            <person name="Ravi A."/>
            <person name="Getino M."/>
            <person name="Pursley I."/>
            <person name="Horton D.L."/>
            <person name="Alikhan N.F."/>
            <person name="Baker D."/>
            <person name="Gharbi K."/>
            <person name="Hall N."/>
            <person name="Watson M."/>
            <person name="Adriaenssens E.M."/>
            <person name="Foster-Nyarko E."/>
            <person name="Jarju S."/>
            <person name="Secka A."/>
            <person name="Antonio M."/>
            <person name="Oren A."/>
            <person name="Chaudhuri R.R."/>
            <person name="La Ragione R."/>
            <person name="Hildebrand F."/>
            <person name="Pallen M.J."/>
        </authorList>
    </citation>
    <scope>NUCLEOTIDE SEQUENCE</scope>
    <source>
        <strain evidence="3">CHK165-10780</strain>
    </source>
</reference>
<feature type="domain" description="HNH nuclease" evidence="2">
    <location>
        <begin position="239"/>
        <end position="293"/>
    </location>
</feature>
<dbReference type="Pfam" id="PF14279">
    <property type="entry name" value="HNH_5"/>
    <property type="match status" value="1"/>
</dbReference>
<dbReference type="EMBL" id="DVFU01000008">
    <property type="protein sequence ID" value="HIQ64162.1"/>
    <property type="molecule type" value="Genomic_DNA"/>
</dbReference>
<feature type="transmembrane region" description="Helical" evidence="1">
    <location>
        <begin position="7"/>
        <end position="28"/>
    </location>
</feature>
<keyword evidence="3" id="KW-0238">DNA-binding</keyword>
<dbReference type="PANTHER" id="PTHR33877:SF1">
    <property type="entry name" value="TYPE IV METHYL-DIRECTED RESTRICTION ENZYME ECOKMCRA"/>
    <property type="match status" value="1"/>
</dbReference>
<dbReference type="Gene3D" id="3.30.65.10">
    <property type="entry name" value="Bacterial Topoisomerase I, domain 1"/>
    <property type="match status" value="1"/>
</dbReference>
<accession>A0A9D1CJW2</accession>
<dbReference type="GO" id="GO:0003916">
    <property type="term" value="F:DNA topoisomerase activity"/>
    <property type="evidence" value="ECO:0007669"/>
    <property type="project" value="InterPro"/>
</dbReference>
<dbReference type="Proteomes" id="UP000886725">
    <property type="component" value="Unassembled WGS sequence"/>
</dbReference>
<dbReference type="PANTHER" id="PTHR33877">
    <property type="entry name" value="SLL1193 PROTEIN"/>
    <property type="match status" value="1"/>
</dbReference>
<name>A0A9D1CJW2_9FIRM</name>
<evidence type="ECO:0000256" key="1">
    <source>
        <dbReference type="SAM" id="Phobius"/>
    </source>
</evidence>
<keyword evidence="1" id="KW-0472">Membrane</keyword>
<evidence type="ECO:0000313" key="3">
    <source>
        <dbReference type="EMBL" id="HIQ64162.1"/>
    </source>
</evidence>
<feature type="transmembrane region" description="Helical" evidence="1">
    <location>
        <begin position="34"/>
        <end position="53"/>
    </location>
</feature>
<organism evidence="3 4">
    <name type="scientific">Candidatus Faecenecus gallistercoris</name>
    <dbReference type="NCBI Taxonomy" id="2840793"/>
    <lineage>
        <taxon>Bacteria</taxon>
        <taxon>Bacillati</taxon>
        <taxon>Bacillota</taxon>
        <taxon>Bacillota incertae sedis</taxon>
        <taxon>Candidatus Faecenecus</taxon>
    </lineage>
</organism>
<dbReference type="GO" id="GO:0006265">
    <property type="term" value="P:DNA topological change"/>
    <property type="evidence" value="ECO:0007669"/>
    <property type="project" value="InterPro"/>
</dbReference>
<protein>
    <submittedName>
        <fullName evidence="3">Topoisomerase DNA-binding C4 zinc finger domain-containing protein</fullName>
    </submittedName>
</protein>
<dbReference type="InterPro" id="IPR013498">
    <property type="entry name" value="Topo_IA_Znf"/>
</dbReference>
<dbReference type="SUPFAM" id="SSF57783">
    <property type="entry name" value="Zinc beta-ribbon"/>
    <property type="match status" value="1"/>
</dbReference>
<dbReference type="AlphaFoldDB" id="A0A9D1CJW2"/>
<keyword evidence="1" id="KW-1133">Transmembrane helix</keyword>
<proteinExistence type="predicted"/>
<gene>
    <name evidence="3" type="ORF">IAC85_00305</name>
</gene>
<dbReference type="SMART" id="SM00507">
    <property type="entry name" value="HNHc"/>
    <property type="match status" value="1"/>
</dbReference>
<dbReference type="CDD" id="cd00085">
    <property type="entry name" value="HNHc"/>
    <property type="match status" value="1"/>
</dbReference>
<reference evidence="3" key="1">
    <citation type="submission" date="2020-10" db="EMBL/GenBank/DDBJ databases">
        <authorList>
            <person name="Gilroy R."/>
        </authorList>
    </citation>
    <scope>NUCLEOTIDE SEQUENCE</scope>
    <source>
        <strain evidence="3">CHK165-10780</strain>
    </source>
</reference>
<dbReference type="InterPro" id="IPR003615">
    <property type="entry name" value="HNH_nuc"/>
</dbReference>
<dbReference type="Pfam" id="PF01396">
    <property type="entry name" value="Zn_ribbon_Top1"/>
    <property type="match status" value="1"/>
</dbReference>
<dbReference type="Gene3D" id="1.10.30.50">
    <property type="match status" value="1"/>
</dbReference>
<evidence type="ECO:0000259" key="2">
    <source>
        <dbReference type="SMART" id="SM00507"/>
    </source>
</evidence>